<comment type="subcellular location">
    <subcellularLocation>
        <location evidence="1 8">Cytoplasm</location>
    </subcellularLocation>
</comment>
<evidence type="ECO:0000259" key="9">
    <source>
        <dbReference type="SMART" id="SM00977"/>
    </source>
</evidence>
<feature type="domain" description="Lysidine-tRNA(Ile) synthetase C-terminal" evidence="9">
    <location>
        <begin position="386"/>
        <end position="458"/>
    </location>
</feature>
<name>A0A552VB73_9FIRM</name>
<dbReference type="InterPro" id="IPR020825">
    <property type="entry name" value="Phe-tRNA_synthase-like_B3/B4"/>
</dbReference>
<dbReference type="HAMAP" id="MF_01161">
    <property type="entry name" value="tRNA_Ile_lys_synt"/>
    <property type="match status" value="1"/>
</dbReference>
<gene>
    <name evidence="8 10" type="primary">tilS</name>
    <name evidence="10" type="ORF">FL857_03955</name>
</gene>
<dbReference type="SUPFAM" id="SSF56037">
    <property type="entry name" value="PheT/TilS domain"/>
    <property type="match status" value="1"/>
</dbReference>
<comment type="domain">
    <text evidence="8">The N-terminal region contains the highly conserved SGGXDS motif, predicted to be a P-loop motif involved in ATP binding.</text>
</comment>
<sequence>MVLYTVKETIEREKLLEQNDKVLVAFSGGPDSLCLLDILLRLAPSYNLTIYAAHLNHMIRGYDAQMDAMFCYDFCEKNGVNFFLKVIDVPKLAKQTGMSMENCARQQRYSLFYDIKNELGINKIAVAHNLDDQAETVLLKLFRGSGLQGLSGMDYIRDGVIIRPLLDVYKQEIVDYCKKNFLTPRLDYTNKQAEYTRNKVRLNLIPEIEKNFTPNIKQILSRTANNIRQDYEFIDEQAQKKYEDIRTQKKQDLVSLNINLLSNENPAIRNRVIRCAINDVLGNLTDISSVHISDISDLIEKKSGKMLNLPQNLKVYTFSERLIFTTREINNEQITYRYKIEPEGYTFIDEIKMGVRTSIMDKKDSLNLPTSQFAKVFDYDKIKGDIILRNREAGDKYKPIGLKGTKKVKDILIEKKVLPQDKYKYPVLCDENGIMWLYDYRIDENYKIDENTKKVIRIQFKKDME</sequence>
<dbReference type="Pfam" id="PF11734">
    <property type="entry name" value="TilS_C"/>
    <property type="match status" value="1"/>
</dbReference>
<evidence type="ECO:0000256" key="6">
    <source>
        <dbReference type="ARBA" id="ARBA00022840"/>
    </source>
</evidence>
<dbReference type="InterPro" id="IPR012795">
    <property type="entry name" value="tRNA_Ile_lys_synt_N"/>
</dbReference>
<evidence type="ECO:0000313" key="11">
    <source>
        <dbReference type="Proteomes" id="UP000319424"/>
    </source>
</evidence>
<protein>
    <recommendedName>
        <fullName evidence="8">tRNA(Ile)-lysidine synthase</fullName>
        <ecNumber evidence="8">6.3.4.19</ecNumber>
    </recommendedName>
    <alternativeName>
        <fullName evidence="8">tRNA(Ile)-2-lysyl-cytidine synthase</fullName>
    </alternativeName>
    <alternativeName>
        <fullName evidence="8">tRNA(Ile)-lysidine synthetase</fullName>
    </alternativeName>
</protein>
<evidence type="ECO:0000256" key="2">
    <source>
        <dbReference type="ARBA" id="ARBA00022490"/>
    </source>
</evidence>
<dbReference type="CDD" id="cd01992">
    <property type="entry name" value="TilS_N"/>
    <property type="match status" value="1"/>
</dbReference>
<dbReference type="SUPFAM" id="SSF82829">
    <property type="entry name" value="MesJ substrate recognition domain-like"/>
    <property type="match status" value="1"/>
</dbReference>
<keyword evidence="4 8" id="KW-0819">tRNA processing</keyword>
<evidence type="ECO:0000313" key="10">
    <source>
        <dbReference type="EMBL" id="TRW27731.1"/>
    </source>
</evidence>
<keyword evidence="3 8" id="KW-0436">Ligase</keyword>
<dbReference type="EMBL" id="VJXW01000004">
    <property type="protein sequence ID" value="TRW27731.1"/>
    <property type="molecule type" value="Genomic_DNA"/>
</dbReference>
<dbReference type="GO" id="GO:0005524">
    <property type="term" value="F:ATP binding"/>
    <property type="evidence" value="ECO:0007669"/>
    <property type="project" value="UniProtKB-UniRule"/>
</dbReference>
<dbReference type="Gene3D" id="3.50.40.10">
    <property type="entry name" value="Phenylalanyl-trna Synthetase, Chain B, domain 3"/>
    <property type="match status" value="1"/>
</dbReference>
<dbReference type="InterPro" id="IPR012796">
    <property type="entry name" value="Lysidine-tRNA-synth_C"/>
</dbReference>
<evidence type="ECO:0000256" key="4">
    <source>
        <dbReference type="ARBA" id="ARBA00022694"/>
    </source>
</evidence>
<dbReference type="OrthoDB" id="9807403at2"/>
<keyword evidence="2 8" id="KW-0963">Cytoplasm</keyword>
<evidence type="ECO:0000256" key="8">
    <source>
        <dbReference type="HAMAP-Rule" id="MF_01161"/>
    </source>
</evidence>
<dbReference type="AlphaFoldDB" id="A0A552VB73"/>
<dbReference type="SUPFAM" id="SSF52402">
    <property type="entry name" value="Adenine nucleotide alpha hydrolases-like"/>
    <property type="match status" value="1"/>
</dbReference>
<dbReference type="NCBIfam" id="TIGR02433">
    <property type="entry name" value="lysidine_TilS_C"/>
    <property type="match status" value="1"/>
</dbReference>
<comment type="catalytic activity">
    <reaction evidence="7 8">
        <text>cytidine(34) in tRNA(Ile2) + L-lysine + ATP = lysidine(34) in tRNA(Ile2) + AMP + diphosphate + H(+)</text>
        <dbReference type="Rhea" id="RHEA:43744"/>
        <dbReference type="Rhea" id="RHEA-COMP:10625"/>
        <dbReference type="Rhea" id="RHEA-COMP:10670"/>
        <dbReference type="ChEBI" id="CHEBI:15378"/>
        <dbReference type="ChEBI" id="CHEBI:30616"/>
        <dbReference type="ChEBI" id="CHEBI:32551"/>
        <dbReference type="ChEBI" id="CHEBI:33019"/>
        <dbReference type="ChEBI" id="CHEBI:82748"/>
        <dbReference type="ChEBI" id="CHEBI:83665"/>
        <dbReference type="ChEBI" id="CHEBI:456215"/>
        <dbReference type="EC" id="6.3.4.19"/>
    </reaction>
</comment>
<organism evidence="10 11">
    <name type="scientific">Criibacterium bergeronii</name>
    <dbReference type="NCBI Taxonomy" id="1871336"/>
    <lineage>
        <taxon>Bacteria</taxon>
        <taxon>Bacillati</taxon>
        <taxon>Bacillota</taxon>
        <taxon>Clostridia</taxon>
        <taxon>Peptostreptococcales</taxon>
        <taxon>Filifactoraceae</taxon>
        <taxon>Criibacterium</taxon>
    </lineage>
</organism>
<comment type="similarity">
    <text evidence="8">Belongs to the tRNA(Ile)-lysidine synthase family.</text>
</comment>
<evidence type="ECO:0000256" key="3">
    <source>
        <dbReference type="ARBA" id="ARBA00022598"/>
    </source>
</evidence>
<evidence type="ECO:0000256" key="7">
    <source>
        <dbReference type="ARBA" id="ARBA00048539"/>
    </source>
</evidence>
<keyword evidence="6 8" id="KW-0067">ATP-binding</keyword>
<dbReference type="Gene3D" id="3.40.50.620">
    <property type="entry name" value="HUPs"/>
    <property type="match status" value="1"/>
</dbReference>
<dbReference type="GO" id="GO:0006400">
    <property type="term" value="P:tRNA modification"/>
    <property type="evidence" value="ECO:0007669"/>
    <property type="project" value="UniProtKB-UniRule"/>
</dbReference>
<dbReference type="Pfam" id="PF01171">
    <property type="entry name" value="ATP_bind_3"/>
    <property type="match status" value="1"/>
</dbReference>
<evidence type="ECO:0000256" key="1">
    <source>
        <dbReference type="ARBA" id="ARBA00004496"/>
    </source>
</evidence>
<reference evidence="10 11" key="1">
    <citation type="submission" date="2019-07" db="EMBL/GenBank/DDBJ databases">
        <title>Criibacterium bergeronii gen. nov., sp. nov. isolated from human clinical samples.</title>
        <authorList>
            <person name="Maheux A.F."/>
            <person name="Boudreau D.K."/>
            <person name="Berube E."/>
            <person name="Brodeur S."/>
            <person name="Bernard K.A."/>
            <person name="Abed J.Y."/>
            <person name="Ducrey E."/>
            <person name="Guay E.F."/>
            <person name="Raymond F."/>
            <person name="Corbeil J."/>
            <person name="Domingo M.-C."/>
            <person name="Roy P.H."/>
            <person name="Boissinot M."/>
            <person name="Tocheva E.I."/>
            <person name="Omar R.F."/>
        </authorList>
    </citation>
    <scope>NUCLEOTIDE SEQUENCE [LARGE SCALE GENOMIC DNA]</scope>
    <source>
        <strain evidence="10 11">CCRI-24246</strain>
    </source>
</reference>
<proteinExistence type="inferred from homology"/>
<comment type="function">
    <text evidence="8">Ligates lysine onto the cytidine present at position 34 of the AUA codon-specific tRNA(Ile) that contains the anticodon CAU, in an ATP-dependent manner. Cytidine is converted to lysidine, thus changing the amino acid specificity of the tRNA from methionine to isoleucine.</text>
</comment>
<dbReference type="SMART" id="SM00977">
    <property type="entry name" value="TilS_C"/>
    <property type="match status" value="1"/>
</dbReference>
<dbReference type="InterPro" id="IPR012094">
    <property type="entry name" value="tRNA_Ile_lys_synt"/>
</dbReference>
<dbReference type="NCBIfam" id="TIGR02432">
    <property type="entry name" value="lysidine_TilS_N"/>
    <property type="match status" value="1"/>
</dbReference>
<dbReference type="EC" id="6.3.4.19" evidence="8"/>
<comment type="caution">
    <text evidence="10">The sequence shown here is derived from an EMBL/GenBank/DDBJ whole genome shotgun (WGS) entry which is preliminary data.</text>
</comment>
<dbReference type="PANTHER" id="PTHR43033">
    <property type="entry name" value="TRNA(ILE)-LYSIDINE SYNTHASE-RELATED"/>
    <property type="match status" value="1"/>
</dbReference>
<evidence type="ECO:0000256" key="5">
    <source>
        <dbReference type="ARBA" id="ARBA00022741"/>
    </source>
</evidence>
<dbReference type="PANTHER" id="PTHR43033:SF1">
    <property type="entry name" value="TRNA(ILE)-LYSIDINE SYNTHASE-RELATED"/>
    <property type="match status" value="1"/>
</dbReference>
<dbReference type="GO" id="GO:0032267">
    <property type="term" value="F:tRNA(Ile)-lysidine synthase activity"/>
    <property type="evidence" value="ECO:0007669"/>
    <property type="project" value="UniProtKB-EC"/>
</dbReference>
<dbReference type="GO" id="GO:0005737">
    <property type="term" value="C:cytoplasm"/>
    <property type="evidence" value="ECO:0007669"/>
    <property type="project" value="UniProtKB-SubCell"/>
</dbReference>
<feature type="binding site" evidence="8">
    <location>
        <begin position="27"/>
        <end position="32"/>
    </location>
    <ligand>
        <name>ATP</name>
        <dbReference type="ChEBI" id="CHEBI:30616"/>
    </ligand>
</feature>
<dbReference type="RefSeq" id="WP_144015797.1">
    <property type="nucleotide sequence ID" value="NZ_VJXW01000004.1"/>
</dbReference>
<keyword evidence="5 8" id="KW-0547">Nucleotide-binding</keyword>
<dbReference type="InterPro" id="IPR014729">
    <property type="entry name" value="Rossmann-like_a/b/a_fold"/>
</dbReference>
<dbReference type="InterPro" id="IPR011063">
    <property type="entry name" value="TilS/TtcA_N"/>
</dbReference>
<accession>A0A552VB73</accession>
<dbReference type="Proteomes" id="UP000319424">
    <property type="component" value="Unassembled WGS sequence"/>
</dbReference>
<dbReference type="Gene3D" id="1.20.59.20">
    <property type="match status" value="1"/>
</dbReference>